<dbReference type="OrthoDB" id="18853at2759"/>
<dbReference type="Pfam" id="PF00435">
    <property type="entry name" value="Spectrin"/>
    <property type="match status" value="1"/>
</dbReference>
<organism evidence="7">
    <name type="scientific">Hymenolepis diminuta</name>
    <name type="common">Rat tapeworm</name>
    <dbReference type="NCBI Taxonomy" id="6216"/>
    <lineage>
        <taxon>Eukaryota</taxon>
        <taxon>Metazoa</taxon>
        <taxon>Spiralia</taxon>
        <taxon>Lophotrochozoa</taxon>
        <taxon>Platyhelminthes</taxon>
        <taxon>Cestoda</taxon>
        <taxon>Eucestoda</taxon>
        <taxon>Cyclophyllidea</taxon>
        <taxon>Hymenolepididae</taxon>
        <taxon>Hymenolepis</taxon>
    </lineage>
</organism>
<feature type="domain" description="Calponin-homology (CH)" evidence="4">
    <location>
        <begin position="182"/>
        <end position="287"/>
    </location>
</feature>
<evidence type="ECO:0000313" key="5">
    <source>
        <dbReference type="EMBL" id="VDL18981.1"/>
    </source>
</evidence>
<dbReference type="AlphaFoldDB" id="A0A0R3SAV1"/>
<dbReference type="Proteomes" id="UP000274504">
    <property type="component" value="Unassembled WGS sequence"/>
</dbReference>
<reference evidence="7" key="1">
    <citation type="submission" date="2017-02" db="UniProtKB">
        <authorList>
            <consortium name="WormBaseParasite"/>
        </authorList>
    </citation>
    <scope>IDENTIFICATION</scope>
</reference>
<dbReference type="Pfam" id="PF00307">
    <property type="entry name" value="CH"/>
    <property type="match status" value="2"/>
</dbReference>
<dbReference type="PROSITE" id="PS50021">
    <property type="entry name" value="CH"/>
    <property type="match status" value="2"/>
</dbReference>
<evidence type="ECO:0000313" key="6">
    <source>
        <dbReference type="Proteomes" id="UP000274504"/>
    </source>
</evidence>
<dbReference type="InterPro" id="IPR018159">
    <property type="entry name" value="Spectrin/alpha-actinin"/>
</dbReference>
<dbReference type="FunFam" id="1.10.418.10:FF:000001">
    <property type="entry name" value="Actinin alpha 1"/>
    <property type="match status" value="1"/>
</dbReference>
<dbReference type="SMART" id="SM00150">
    <property type="entry name" value="SPEC"/>
    <property type="match status" value="3"/>
</dbReference>
<dbReference type="PROSITE" id="PS00019">
    <property type="entry name" value="ACTININ_1"/>
    <property type="match status" value="1"/>
</dbReference>
<dbReference type="InterPro" id="IPR001715">
    <property type="entry name" value="CH_dom"/>
</dbReference>
<evidence type="ECO:0000256" key="1">
    <source>
        <dbReference type="ARBA" id="ARBA00022737"/>
    </source>
</evidence>
<evidence type="ECO:0000259" key="4">
    <source>
        <dbReference type="PROSITE" id="PS50021"/>
    </source>
</evidence>
<dbReference type="InterPro" id="IPR036872">
    <property type="entry name" value="CH_dom_sf"/>
</dbReference>
<sequence length="1203" mass="141109">MDAQIERPIHASLYSPRYDVPVFNQYLYGPHNPSTNGGKLYERTRIKTLAEERERIQKKTFTKWSNTFLRNDPRQIEDLFVDLCDGRILLKLIERVSGYKLPAPTPGRMRIHCLENVEKSLAFLDQLNVHLENIGAHDIVDGNNRIILGLIWTIILRFQVQNISVIEKVRRVGYEEPIGLRRNSTEALLLWCKAKTQGYPNVEIQNFTNSWRDGLGFAALIHKHRPDLIDFHSLSPEEPLRNMHIAFTTAERCFGIPKLLDPEDIVVGEPEERSIITYLVSFYHYFAREKVNTVHARRIERVINLLMRFINEVKNYEFSADKLLKWIHESIQHLDNSALQGNLDDLQNQLIQFNRFRIEVKPPHFYEKGELEVAFFFIKNEMLAVGMRTYIPPKQLTISEVNKAWGNLEHCEYEYWLNLNDELKRQEMLDQLYLKFETKCAMRESWLLENQQIAEQELIGTSRYALIVALKKHEAFEADVYAYEDRIEMLLKIADELKRYRYFREDIISSRSQDVASRWLFLLDTIKNRRTFIQDKIFYTERNIEFEILMKFAAELKERIDIIEPGNTFEQIQHALLNIEAVDTEIKTLCVQVDNLFKKHRAAQSEELEKEWSDMVDRIVLSAEEKRRKIMLVDRQWHLLPDIARYRDYVKLRMQFIEEIEFQFVSTVANRIHRQICYIEEDITEKQNYFNLVDELATGSKYNREINDFKTSWRLLSKVLGFIKTKAIFVGDVLFLNGEIEDSENWIAEKSKILELDVLKSVNLSVQLNQKMLEEVEPYLRVIENINEKAVTLKEECKEFDYLPKEFTQNYDTNKLARSLLMVRNEVERILTEKVQNLFQIYVLLVEKINKKQAALIDALSFDQFLNNSNQAHSWIVEKSALLDRLEPTNLDAVYEKGISAEMREQFDFIGRRFDEIENQMSEMADKVMNINKAATNIVDAASSGKVKNAESVLLKVTEIRNKLNDAWNQLADRVEDRRYRLNLDQAFLDLAQDFFFTTSWIDEKMTYLNHHDWTNIPTVVELTKLNMVLKFLKSDAKVIRAKVDDIGEQITVCYQFLDSSMNERQNWLLKEHDALCGKLAEFDRQIEQSENMLNFHGGHLQSTQSLGEFLEWVNYLKDKNACIAIPSNVEEAKLSMSAQEEDLQELLNAEEHLEKLLANYEKLTASEGAKPAGGEIRIDPDQVIEEYASTCDLQLSYSLNSH</sequence>
<accession>A0A0R3SAV1</accession>
<dbReference type="GO" id="GO:0003779">
    <property type="term" value="F:actin binding"/>
    <property type="evidence" value="ECO:0007669"/>
    <property type="project" value="UniProtKB-KW"/>
</dbReference>
<dbReference type="SMART" id="SM00033">
    <property type="entry name" value="CH"/>
    <property type="match status" value="2"/>
</dbReference>
<dbReference type="Gene3D" id="1.10.418.10">
    <property type="entry name" value="Calponin-like domain"/>
    <property type="match status" value="2"/>
</dbReference>
<dbReference type="WBParaSite" id="HDID_0000151901-mRNA-1">
    <property type="protein sequence ID" value="HDID_0000151901-mRNA-1"/>
    <property type="gene ID" value="HDID_0000151901"/>
</dbReference>
<feature type="domain" description="Calponin-homology (CH)" evidence="4">
    <location>
        <begin position="55"/>
        <end position="159"/>
    </location>
</feature>
<dbReference type="FunFam" id="1.10.418.10:FF:000004">
    <property type="entry name" value="Spectrin beta chain"/>
    <property type="match status" value="1"/>
</dbReference>
<dbReference type="SUPFAM" id="SSF47576">
    <property type="entry name" value="Calponin-homology domain, CH-domain"/>
    <property type="match status" value="1"/>
</dbReference>
<evidence type="ECO:0000313" key="7">
    <source>
        <dbReference type="WBParaSite" id="HDID_0000151901-mRNA-1"/>
    </source>
</evidence>
<keyword evidence="1" id="KW-0677">Repeat</keyword>
<evidence type="ECO:0000256" key="3">
    <source>
        <dbReference type="SAM" id="Coils"/>
    </source>
</evidence>
<dbReference type="CDD" id="cd00176">
    <property type="entry name" value="SPEC"/>
    <property type="match status" value="1"/>
</dbReference>
<keyword evidence="3" id="KW-0175">Coiled coil</keyword>
<feature type="coiled-coil region" evidence="3">
    <location>
        <begin position="1130"/>
        <end position="1167"/>
    </location>
</feature>
<name>A0A0R3SAV1_HYMDI</name>
<proteinExistence type="predicted"/>
<dbReference type="InterPro" id="IPR001589">
    <property type="entry name" value="Actinin_actin-bd_CS"/>
</dbReference>
<dbReference type="STRING" id="6216.A0A0R3SAV1"/>
<dbReference type="Gene3D" id="1.20.58.60">
    <property type="match status" value="3"/>
</dbReference>
<dbReference type="PANTHER" id="PTHR11915">
    <property type="entry name" value="SPECTRIN/FILAMIN RELATED CYTOSKELETAL PROTEIN"/>
    <property type="match status" value="1"/>
</dbReference>
<keyword evidence="2" id="KW-0009">Actin-binding</keyword>
<dbReference type="InterPro" id="IPR002017">
    <property type="entry name" value="Spectrin_repeat"/>
</dbReference>
<evidence type="ECO:0000256" key="2">
    <source>
        <dbReference type="ARBA" id="ARBA00023203"/>
    </source>
</evidence>
<dbReference type="SUPFAM" id="SSF46966">
    <property type="entry name" value="Spectrin repeat"/>
    <property type="match status" value="4"/>
</dbReference>
<reference evidence="5 6" key="2">
    <citation type="submission" date="2018-11" db="EMBL/GenBank/DDBJ databases">
        <authorList>
            <consortium name="Pathogen Informatics"/>
        </authorList>
    </citation>
    <scope>NUCLEOTIDE SEQUENCE [LARGE SCALE GENOMIC DNA]</scope>
</reference>
<dbReference type="PROSITE" id="PS00020">
    <property type="entry name" value="ACTININ_2"/>
    <property type="match status" value="1"/>
</dbReference>
<dbReference type="EMBL" id="UYSG01000285">
    <property type="protein sequence ID" value="VDL18981.1"/>
    <property type="molecule type" value="Genomic_DNA"/>
</dbReference>
<protein>
    <submittedName>
        <fullName evidence="7">Spectrin beta chain</fullName>
    </submittedName>
</protein>
<gene>
    <name evidence="5" type="ORF">HDID_LOCUS1520</name>
</gene>